<protein>
    <submittedName>
        <fullName evidence="1">Uncharacterized protein</fullName>
    </submittedName>
</protein>
<feature type="non-terminal residue" evidence="1">
    <location>
        <position position="1"/>
    </location>
</feature>
<name>X1R5A1_9ZZZZ</name>
<dbReference type="AlphaFoldDB" id="X1R5A1"/>
<dbReference type="EMBL" id="BARV01037435">
    <property type="protein sequence ID" value="GAI50789.1"/>
    <property type="molecule type" value="Genomic_DNA"/>
</dbReference>
<reference evidence="1" key="1">
    <citation type="journal article" date="2014" name="Front. Microbiol.">
        <title>High frequency of phylogenetically diverse reductive dehalogenase-homologous genes in deep subseafloor sedimentary metagenomes.</title>
        <authorList>
            <person name="Kawai M."/>
            <person name="Futagami T."/>
            <person name="Toyoda A."/>
            <person name="Takaki Y."/>
            <person name="Nishi S."/>
            <person name="Hori S."/>
            <person name="Arai W."/>
            <person name="Tsubouchi T."/>
            <person name="Morono Y."/>
            <person name="Uchiyama I."/>
            <person name="Ito T."/>
            <person name="Fujiyama A."/>
            <person name="Inagaki F."/>
            <person name="Takami H."/>
        </authorList>
    </citation>
    <scope>NUCLEOTIDE SEQUENCE</scope>
    <source>
        <strain evidence="1">Expedition CK06-06</strain>
    </source>
</reference>
<proteinExistence type="predicted"/>
<comment type="caution">
    <text evidence="1">The sequence shown here is derived from an EMBL/GenBank/DDBJ whole genome shotgun (WGS) entry which is preliminary data.</text>
</comment>
<evidence type="ECO:0000313" key="1">
    <source>
        <dbReference type="EMBL" id="GAI50789.1"/>
    </source>
</evidence>
<sequence>GDGRKFVSRIINCKEGELKEGDEVQLAVFDVPPMIIEKKGVMTEAERVFFAFEPAKAEVK</sequence>
<gene>
    <name evidence="1" type="ORF">S06H3_57915</name>
</gene>
<organism evidence="1">
    <name type="scientific">marine sediment metagenome</name>
    <dbReference type="NCBI Taxonomy" id="412755"/>
    <lineage>
        <taxon>unclassified sequences</taxon>
        <taxon>metagenomes</taxon>
        <taxon>ecological metagenomes</taxon>
    </lineage>
</organism>
<accession>X1R5A1</accession>